<gene>
    <name evidence="1" type="ORF">Hypma_002160</name>
</gene>
<protein>
    <submittedName>
        <fullName evidence="1">Uncharacterized protein</fullName>
    </submittedName>
</protein>
<dbReference type="AlphaFoldDB" id="A0A369K589"/>
<dbReference type="Proteomes" id="UP000076154">
    <property type="component" value="Unassembled WGS sequence"/>
</dbReference>
<evidence type="ECO:0000313" key="1">
    <source>
        <dbReference type="EMBL" id="RDB27937.1"/>
    </source>
</evidence>
<proteinExistence type="predicted"/>
<evidence type="ECO:0000313" key="2">
    <source>
        <dbReference type="Proteomes" id="UP000076154"/>
    </source>
</evidence>
<accession>A0A369K589</accession>
<keyword evidence="2" id="KW-1185">Reference proteome</keyword>
<organism evidence="1 2">
    <name type="scientific">Hypsizygus marmoreus</name>
    <name type="common">White beech mushroom</name>
    <name type="synonym">Agaricus marmoreus</name>
    <dbReference type="NCBI Taxonomy" id="39966"/>
    <lineage>
        <taxon>Eukaryota</taxon>
        <taxon>Fungi</taxon>
        <taxon>Dikarya</taxon>
        <taxon>Basidiomycota</taxon>
        <taxon>Agaricomycotina</taxon>
        <taxon>Agaricomycetes</taxon>
        <taxon>Agaricomycetidae</taxon>
        <taxon>Agaricales</taxon>
        <taxon>Tricholomatineae</taxon>
        <taxon>Lyophyllaceae</taxon>
        <taxon>Hypsizygus</taxon>
    </lineage>
</organism>
<dbReference type="EMBL" id="LUEZ02000013">
    <property type="protein sequence ID" value="RDB27937.1"/>
    <property type="molecule type" value="Genomic_DNA"/>
</dbReference>
<name>A0A369K589_HYPMA</name>
<sequence length="67" mass="7319">MTRYGQLVFGDEGLGVVPAIPTARSNVKPTRKHTEGMMCLANLVTVSIEYDNFKSDIGNAPIKSDYT</sequence>
<reference evidence="1" key="1">
    <citation type="submission" date="2018-04" db="EMBL/GenBank/DDBJ databases">
        <title>Whole genome sequencing of Hypsizygus marmoreus.</title>
        <authorList>
            <person name="Choi I.-G."/>
            <person name="Min B."/>
            <person name="Kim J.-G."/>
            <person name="Kim S."/>
            <person name="Oh Y.-L."/>
            <person name="Kong W.-S."/>
            <person name="Park H."/>
            <person name="Jeong J."/>
            <person name="Song E.-S."/>
        </authorList>
    </citation>
    <scope>NUCLEOTIDE SEQUENCE [LARGE SCALE GENOMIC DNA]</scope>
    <source>
        <strain evidence="1">51987-8</strain>
    </source>
</reference>
<dbReference type="InParanoid" id="A0A369K589"/>
<comment type="caution">
    <text evidence="1">The sequence shown here is derived from an EMBL/GenBank/DDBJ whole genome shotgun (WGS) entry which is preliminary data.</text>
</comment>